<dbReference type="HOGENOM" id="CLU_000604_1_22_7"/>
<evidence type="ECO:0000259" key="4">
    <source>
        <dbReference type="PROSITE" id="PS50893"/>
    </source>
</evidence>
<sequence length="279" mass="31517">MATNLCYHALAIVCHDADDNRCTHQAVYFRMLMVAKIRIQQLRKVYDTPERRVHALEDINLDIADGEFVCLVGLSGCGKTTLLNILSGFVEISSGSVSMDGQPLTGDYDRGVVFQEYALFPWYTALQNVEYGLKIRKVPSAQRENIAREFLHLVRLDEFADFYPHNLSGGMRQRVAVARALAFDPQVLLMDEPFGALDAQTREELQELTVDVWHKTGKTVIYVTHNLSEAVYMGDRIVVLIANPGRIREIVSVNLSRPRDALSPEFIAIQRHVNELVRG</sequence>
<dbReference type="PANTHER" id="PTHR42788:SF13">
    <property type="entry name" value="ALIPHATIC SULFONATES IMPORT ATP-BINDING PROTEIN SSUB"/>
    <property type="match status" value="1"/>
</dbReference>
<keyword evidence="6" id="KW-1185">Reference proteome</keyword>
<gene>
    <name evidence="5" type="ORF">ETSY2_19105</name>
</gene>
<dbReference type="PANTHER" id="PTHR42788">
    <property type="entry name" value="TAURINE IMPORT ATP-BINDING PROTEIN-RELATED"/>
    <property type="match status" value="1"/>
</dbReference>
<protein>
    <recommendedName>
        <fullName evidence="4">ABC transporter domain-containing protein</fullName>
    </recommendedName>
</protein>
<dbReference type="SMART" id="SM00382">
    <property type="entry name" value="AAA"/>
    <property type="match status" value="1"/>
</dbReference>
<proteinExistence type="predicted"/>
<evidence type="ECO:0000313" key="6">
    <source>
        <dbReference type="Proteomes" id="UP000019140"/>
    </source>
</evidence>
<evidence type="ECO:0000313" key="5">
    <source>
        <dbReference type="EMBL" id="ETX06102.1"/>
    </source>
</evidence>
<keyword evidence="2" id="KW-0547">Nucleotide-binding</keyword>
<dbReference type="GO" id="GO:0005524">
    <property type="term" value="F:ATP binding"/>
    <property type="evidence" value="ECO:0007669"/>
    <property type="project" value="UniProtKB-KW"/>
</dbReference>
<dbReference type="CDD" id="cd03293">
    <property type="entry name" value="ABC_NrtD_SsuB_transporters"/>
    <property type="match status" value="1"/>
</dbReference>
<dbReference type="InterPro" id="IPR003439">
    <property type="entry name" value="ABC_transporter-like_ATP-bd"/>
</dbReference>
<dbReference type="InterPro" id="IPR050166">
    <property type="entry name" value="ABC_transporter_ATP-bind"/>
</dbReference>
<dbReference type="PROSITE" id="PS00211">
    <property type="entry name" value="ABC_TRANSPORTER_1"/>
    <property type="match status" value="1"/>
</dbReference>
<evidence type="ECO:0000256" key="3">
    <source>
        <dbReference type="ARBA" id="ARBA00022840"/>
    </source>
</evidence>
<organism evidence="5 6">
    <name type="scientific">Candidatus Entotheonella gemina</name>
    <dbReference type="NCBI Taxonomy" id="1429439"/>
    <lineage>
        <taxon>Bacteria</taxon>
        <taxon>Pseudomonadati</taxon>
        <taxon>Nitrospinota/Tectimicrobiota group</taxon>
        <taxon>Candidatus Tectimicrobiota</taxon>
        <taxon>Candidatus Entotheonellia</taxon>
        <taxon>Candidatus Entotheonellales</taxon>
        <taxon>Candidatus Entotheonellaceae</taxon>
        <taxon>Candidatus Entotheonella</taxon>
    </lineage>
</organism>
<evidence type="ECO:0000256" key="2">
    <source>
        <dbReference type="ARBA" id="ARBA00022741"/>
    </source>
</evidence>
<dbReference type="GO" id="GO:0016887">
    <property type="term" value="F:ATP hydrolysis activity"/>
    <property type="evidence" value="ECO:0007669"/>
    <property type="project" value="InterPro"/>
</dbReference>
<dbReference type="Pfam" id="PF00005">
    <property type="entry name" value="ABC_tran"/>
    <property type="match status" value="1"/>
</dbReference>
<reference evidence="5 6" key="1">
    <citation type="journal article" date="2014" name="Nature">
        <title>An environmental bacterial taxon with a large and distinct metabolic repertoire.</title>
        <authorList>
            <person name="Wilson M.C."/>
            <person name="Mori T."/>
            <person name="Ruckert C."/>
            <person name="Uria A.R."/>
            <person name="Helf M.J."/>
            <person name="Takada K."/>
            <person name="Gernert C."/>
            <person name="Steffens U.A."/>
            <person name="Heycke N."/>
            <person name="Schmitt S."/>
            <person name="Rinke C."/>
            <person name="Helfrich E.J."/>
            <person name="Brachmann A.O."/>
            <person name="Gurgui C."/>
            <person name="Wakimoto T."/>
            <person name="Kracht M."/>
            <person name="Crusemann M."/>
            <person name="Hentschel U."/>
            <person name="Abe I."/>
            <person name="Matsunaga S."/>
            <person name="Kalinowski J."/>
            <person name="Takeyama H."/>
            <person name="Piel J."/>
        </authorList>
    </citation>
    <scope>NUCLEOTIDE SEQUENCE [LARGE SCALE GENOMIC DNA]</scope>
    <source>
        <strain evidence="6">TSY2</strain>
    </source>
</reference>
<comment type="caution">
    <text evidence="5">The sequence shown here is derived from an EMBL/GenBank/DDBJ whole genome shotgun (WGS) entry which is preliminary data.</text>
</comment>
<dbReference type="AlphaFoldDB" id="W4M8Z0"/>
<dbReference type="SUPFAM" id="SSF52540">
    <property type="entry name" value="P-loop containing nucleoside triphosphate hydrolases"/>
    <property type="match status" value="1"/>
</dbReference>
<dbReference type="InterPro" id="IPR017871">
    <property type="entry name" value="ABC_transporter-like_CS"/>
</dbReference>
<dbReference type="PROSITE" id="PS50893">
    <property type="entry name" value="ABC_TRANSPORTER_2"/>
    <property type="match status" value="1"/>
</dbReference>
<dbReference type="InterPro" id="IPR003593">
    <property type="entry name" value="AAA+_ATPase"/>
</dbReference>
<accession>W4M8Z0</accession>
<dbReference type="InterPro" id="IPR027417">
    <property type="entry name" value="P-loop_NTPase"/>
</dbReference>
<keyword evidence="3" id="KW-0067">ATP-binding</keyword>
<evidence type="ECO:0000256" key="1">
    <source>
        <dbReference type="ARBA" id="ARBA00022448"/>
    </source>
</evidence>
<dbReference type="EMBL" id="AZHX01000784">
    <property type="protein sequence ID" value="ETX06102.1"/>
    <property type="molecule type" value="Genomic_DNA"/>
</dbReference>
<dbReference type="Gene3D" id="3.40.50.300">
    <property type="entry name" value="P-loop containing nucleotide triphosphate hydrolases"/>
    <property type="match status" value="1"/>
</dbReference>
<name>W4M8Z0_9BACT</name>
<feature type="domain" description="ABC transporter" evidence="4">
    <location>
        <begin position="37"/>
        <end position="267"/>
    </location>
</feature>
<keyword evidence="1" id="KW-0813">Transport</keyword>
<dbReference type="Proteomes" id="UP000019140">
    <property type="component" value="Unassembled WGS sequence"/>
</dbReference>